<evidence type="ECO:0000256" key="5">
    <source>
        <dbReference type="ARBA" id="ARBA00022490"/>
    </source>
</evidence>
<accession>I0Z9P0</accession>
<organism evidence="9 10">
    <name type="scientific">Coccomyxa subellipsoidea (strain C-169)</name>
    <name type="common">Green microalga</name>
    <dbReference type="NCBI Taxonomy" id="574566"/>
    <lineage>
        <taxon>Eukaryota</taxon>
        <taxon>Viridiplantae</taxon>
        <taxon>Chlorophyta</taxon>
        <taxon>core chlorophytes</taxon>
        <taxon>Trebouxiophyceae</taxon>
        <taxon>Trebouxiophyceae incertae sedis</taxon>
        <taxon>Coccomyxaceae</taxon>
        <taxon>Coccomyxa</taxon>
        <taxon>Coccomyxa subellipsoidea</taxon>
    </lineage>
</organism>
<dbReference type="InterPro" id="IPR001494">
    <property type="entry name" value="Importin-beta_N"/>
</dbReference>
<evidence type="ECO:0000256" key="3">
    <source>
        <dbReference type="ARBA" id="ARBA00008669"/>
    </source>
</evidence>
<keyword evidence="4" id="KW-0813">Transport</keyword>
<dbReference type="GO" id="GO:0005635">
    <property type="term" value="C:nuclear envelope"/>
    <property type="evidence" value="ECO:0007669"/>
    <property type="project" value="TreeGrafter"/>
</dbReference>
<dbReference type="AlphaFoldDB" id="I0Z9P0"/>
<dbReference type="EMBL" id="AGSI01000001">
    <property type="protein sequence ID" value="EIE27359.1"/>
    <property type="molecule type" value="Genomic_DNA"/>
</dbReference>
<name>I0Z9P0_COCSC</name>
<dbReference type="PANTHER" id="PTHR10997:SF8">
    <property type="entry name" value="EXPORTIN-2"/>
    <property type="match status" value="1"/>
</dbReference>
<dbReference type="GeneID" id="17045374"/>
<dbReference type="GO" id="GO:0006606">
    <property type="term" value="P:protein import into nucleus"/>
    <property type="evidence" value="ECO:0007669"/>
    <property type="project" value="TreeGrafter"/>
</dbReference>
<evidence type="ECO:0000259" key="8">
    <source>
        <dbReference type="PROSITE" id="PS50166"/>
    </source>
</evidence>
<feature type="domain" description="Importin N-terminal" evidence="8">
    <location>
        <begin position="27"/>
        <end position="100"/>
    </location>
</feature>
<dbReference type="InterPro" id="IPR005043">
    <property type="entry name" value="XPO2_C"/>
</dbReference>
<dbReference type="Pfam" id="PF03810">
    <property type="entry name" value="IBN_N"/>
    <property type="match status" value="1"/>
</dbReference>
<evidence type="ECO:0000256" key="2">
    <source>
        <dbReference type="ARBA" id="ARBA00004496"/>
    </source>
</evidence>
<keyword evidence="6" id="KW-0653">Protein transport</keyword>
<dbReference type="GO" id="GO:0006611">
    <property type="term" value="P:protein export from nucleus"/>
    <property type="evidence" value="ECO:0007669"/>
    <property type="project" value="TreeGrafter"/>
</dbReference>
<keyword evidence="5" id="KW-0963">Cytoplasm</keyword>
<protein>
    <submittedName>
        <fullName evidence="9">Cse1-domain-containing protein</fullName>
    </submittedName>
</protein>
<keyword evidence="10" id="KW-1185">Reference proteome</keyword>
<sequence>MDNSAVRGLSEAFLQTLSSQQDVRKKAEENIKTASTQDGFALAVLQVVSTDAPIEIRQAAAVNFKNFVKYRWAPTESVQQLMKDAEKEQIKSLLTGLMVSTPPLVRAQLSEALSVISSFEFPAKWPTLLPELISRLDSGNASTVHGVLETANSIYKRYRNQFMSTALSDELSYSQQFVQPLLKSFQGISAQIKASSGDLEQLRLALSSARLVLRIFFSLNSPGLTEDFENVLDTWMEEFHFFLTYDNPALAEKDPDKESIVDAVKAAVCQNINLFMEMNEEEFAKYLGTFAQDVWTQLTRMTLNPGQDNLAMSAIRFLTTLVKGVHHGLFQDEKVLQQVCEQIVIPNIRLRDDLEEMFDMNWVEYVRRDTEGSDMDTRRRAATDLVKALTSKFEAKVTELFTGYVGALLAEHAQNPTANWKAKDCAIYLVVALTVRGRTAAQGATTTNQLVNIGDFYSQQIAPELTSSAVDDLTILKADALKFLTILRGQLPTPVIMAAFGNLVALLGSDSNVVHSYAAIAIERLLASKENGRQRFSVSDLQAQLMPLLNNLFGAFQKPESGENEYLMKTVMRVITFVGPEIAPVAALCLERIAAMLLQVCQNPTQPGFNHYLFESVAALIRYSAAADISKVADLESNLFPAFNVVLQQDEFHPYVFQIFAQLIELRTAPLPELYMTIFKPLLAPLFWERPGNVPALTRLLQAYLVKAGAQIAQQGLLQGVLGIFQKLVASKAHDQEGFRILEGLITHMPPESLQQYMPTVWSLLFQRLQAAKTSRFVRGFLVFLSHYIVQRGPGALAASVDAVQPGILLVLLQQVWLPNMASVRGETEEKLMAVATTKLVCELPALQTAEGAALWGQLLGGLLKALEQRRLEQENGVGEAPENHEDVAEENQGYAASFAQLHNAAPVERDPVSDVADAKTNLAASLSRLSQDSAITAD</sequence>
<evidence type="ECO:0000256" key="7">
    <source>
        <dbReference type="ARBA" id="ARBA00023242"/>
    </source>
</evidence>
<dbReference type="InterPro" id="IPR011989">
    <property type="entry name" value="ARM-like"/>
</dbReference>
<dbReference type="PROSITE" id="PS50166">
    <property type="entry name" value="IMPORTIN_B_NT"/>
    <property type="match status" value="1"/>
</dbReference>
<dbReference type="InterPro" id="IPR016024">
    <property type="entry name" value="ARM-type_fold"/>
</dbReference>
<dbReference type="GO" id="GO:0005049">
    <property type="term" value="F:nuclear export signal receptor activity"/>
    <property type="evidence" value="ECO:0007669"/>
    <property type="project" value="TreeGrafter"/>
</dbReference>
<dbReference type="Pfam" id="PF03378">
    <property type="entry name" value="CAS_CSE1"/>
    <property type="match status" value="1"/>
</dbReference>
<dbReference type="InterPro" id="IPR013713">
    <property type="entry name" value="XPO2_central"/>
</dbReference>
<dbReference type="GO" id="GO:0005829">
    <property type="term" value="C:cytosol"/>
    <property type="evidence" value="ECO:0007669"/>
    <property type="project" value="TreeGrafter"/>
</dbReference>
<dbReference type="OrthoDB" id="3268246at2759"/>
<dbReference type="GO" id="GO:0031267">
    <property type="term" value="F:small GTPase binding"/>
    <property type="evidence" value="ECO:0007669"/>
    <property type="project" value="InterPro"/>
</dbReference>
<comment type="subcellular location">
    <subcellularLocation>
        <location evidence="2">Cytoplasm</location>
    </subcellularLocation>
    <subcellularLocation>
        <location evidence="1">Nucleus</location>
    </subcellularLocation>
</comment>
<dbReference type="STRING" id="574566.I0Z9P0"/>
<evidence type="ECO:0000313" key="10">
    <source>
        <dbReference type="Proteomes" id="UP000007264"/>
    </source>
</evidence>
<dbReference type="SMART" id="SM00913">
    <property type="entry name" value="IBN_N"/>
    <property type="match status" value="1"/>
</dbReference>
<proteinExistence type="inferred from homology"/>
<reference evidence="9 10" key="1">
    <citation type="journal article" date="2012" name="Genome Biol.">
        <title>The genome of the polar eukaryotic microalga coccomyxa subellipsoidea reveals traits of cold adaptation.</title>
        <authorList>
            <person name="Blanc G."/>
            <person name="Agarkova I."/>
            <person name="Grimwood J."/>
            <person name="Kuo A."/>
            <person name="Brueggeman A."/>
            <person name="Dunigan D."/>
            <person name="Gurnon J."/>
            <person name="Ladunga I."/>
            <person name="Lindquist E."/>
            <person name="Lucas S."/>
            <person name="Pangilinan J."/>
            <person name="Proschold T."/>
            <person name="Salamov A."/>
            <person name="Schmutz J."/>
            <person name="Weeks D."/>
            <person name="Yamada T."/>
            <person name="Claverie J.M."/>
            <person name="Grigoriev I."/>
            <person name="Van Etten J."/>
            <person name="Lomsadze A."/>
            <person name="Borodovsky M."/>
        </authorList>
    </citation>
    <scope>NUCLEOTIDE SEQUENCE [LARGE SCALE GENOMIC DNA]</scope>
    <source>
        <strain evidence="9 10">C-169</strain>
    </source>
</reference>
<comment type="similarity">
    <text evidence="3">Belongs to the XPO2/CSE1 family.</text>
</comment>
<evidence type="ECO:0000256" key="4">
    <source>
        <dbReference type="ARBA" id="ARBA00022448"/>
    </source>
</evidence>
<dbReference type="Pfam" id="PF08506">
    <property type="entry name" value="Cse1"/>
    <property type="match status" value="1"/>
</dbReference>
<dbReference type="eggNOG" id="KOG1992">
    <property type="taxonomic scope" value="Eukaryota"/>
</dbReference>
<dbReference type="PANTHER" id="PTHR10997">
    <property type="entry name" value="IMPORTIN-7, 8, 11"/>
    <property type="match status" value="1"/>
</dbReference>
<evidence type="ECO:0000256" key="6">
    <source>
        <dbReference type="ARBA" id="ARBA00022927"/>
    </source>
</evidence>
<dbReference type="RefSeq" id="XP_005651903.1">
    <property type="nucleotide sequence ID" value="XM_005651846.1"/>
</dbReference>
<dbReference type="SUPFAM" id="SSF48371">
    <property type="entry name" value="ARM repeat"/>
    <property type="match status" value="1"/>
</dbReference>
<dbReference type="KEGG" id="csl:COCSUDRAFT_64193"/>
<gene>
    <name evidence="9" type="ORF">COCSUDRAFT_64193</name>
</gene>
<dbReference type="Proteomes" id="UP000007264">
    <property type="component" value="Unassembled WGS sequence"/>
</dbReference>
<keyword evidence="7" id="KW-0539">Nucleus</keyword>
<evidence type="ECO:0000256" key="1">
    <source>
        <dbReference type="ARBA" id="ARBA00004123"/>
    </source>
</evidence>
<dbReference type="Gene3D" id="1.25.10.10">
    <property type="entry name" value="Leucine-rich Repeat Variant"/>
    <property type="match status" value="1"/>
</dbReference>
<comment type="caution">
    <text evidence="9">The sequence shown here is derived from an EMBL/GenBank/DDBJ whole genome shotgun (WGS) entry which is preliminary data.</text>
</comment>
<evidence type="ECO:0000313" key="9">
    <source>
        <dbReference type="EMBL" id="EIE27359.1"/>
    </source>
</evidence>